<sequence>MAASTQRLLSFINIKNVRLILAPLRISSVPAHPYGVQVSDTGEKITHTGQVYDMKDYRRARFTERQKEVNENFAIDLVAEEPITEVESRVISCDGGGGALGHPRVYINLTLSFAEPTVVLILGVDIQQPLDSSRTVRDYKTVSTAPQTVALN</sequence>
<dbReference type="GO" id="GO:0006120">
    <property type="term" value="P:mitochondrial electron transport, NADH to ubiquinone"/>
    <property type="evidence" value="ECO:0007669"/>
    <property type="project" value="TreeGrafter"/>
</dbReference>
<dbReference type="EMBL" id="SCEB01215793">
    <property type="protein sequence ID" value="RXM27643.1"/>
    <property type="molecule type" value="Genomic_DNA"/>
</dbReference>
<dbReference type="AlphaFoldDB" id="A0A444TXH3"/>
<protein>
    <submittedName>
        <fullName evidence="2">NADH dehydrogenase [ubiquinone] iron-sulfur protein 6, mitochondrial</fullName>
    </submittedName>
</protein>
<keyword evidence="2" id="KW-0830">Ubiquinone</keyword>
<dbReference type="Pfam" id="PF10276">
    <property type="entry name" value="zf-CHCC"/>
    <property type="match status" value="1"/>
</dbReference>
<dbReference type="Gene3D" id="2.60.260.40">
    <property type="entry name" value="q5lls5 like domains"/>
    <property type="match status" value="1"/>
</dbReference>
<name>A0A444TXH3_ACIRT</name>
<evidence type="ECO:0000259" key="1">
    <source>
        <dbReference type="Pfam" id="PF10276"/>
    </source>
</evidence>
<reference evidence="2 3" key="1">
    <citation type="submission" date="2019-01" db="EMBL/GenBank/DDBJ databases">
        <title>Draft Genome and Complete Hox-Cluster Characterization of the Sterlet Sturgeon (Acipenser ruthenus).</title>
        <authorList>
            <person name="Wei Q."/>
        </authorList>
    </citation>
    <scope>NUCLEOTIDE SEQUENCE [LARGE SCALE GENOMIC DNA]</scope>
    <source>
        <strain evidence="2">WHYD16114868_AA</strain>
        <tissue evidence="2">Blood</tissue>
    </source>
</reference>
<feature type="domain" description="Zinc finger CHCC-type" evidence="1">
    <location>
        <begin position="89"/>
        <end position="110"/>
    </location>
</feature>
<dbReference type="GO" id="GO:0005739">
    <property type="term" value="C:mitochondrion"/>
    <property type="evidence" value="ECO:0007669"/>
    <property type="project" value="GOC"/>
</dbReference>
<dbReference type="PANTHER" id="PTHR13156:SF0">
    <property type="entry name" value="NADH DEHYDROGENASE [UBIQUINONE] IRON-SULFUR PROTEIN 6, MITOCHONDRIAL"/>
    <property type="match status" value="1"/>
</dbReference>
<proteinExistence type="predicted"/>
<dbReference type="PANTHER" id="PTHR13156">
    <property type="entry name" value="NADH-UBIQUINONE OXIDOREDUCTASE 13 KD-A SUBUNIT"/>
    <property type="match status" value="1"/>
</dbReference>
<evidence type="ECO:0000313" key="2">
    <source>
        <dbReference type="EMBL" id="RXM27643.1"/>
    </source>
</evidence>
<dbReference type="Proteomes" id="UP000289886">
    <property type="component" value="Unassembled WGS sequence"/>
</dbReference>
<gene>
    <name evidence="2" type="ORF">EOD39_2898</name>
</gene>
<organism evidence="2 3">
    <name type="scientific">Acipenser ruthenus</name>
    <name type="common">Sterlet sturgeon</name>
    <dbReference type="NCBI Taxonomy" id="7906"/>
    <lineage>
        <taxon>Eukaryota</taxon>
        <taxon>Metazoa</taxon>
        <taxon>Chordata</taxon>
        <taxon>Craniata</taxon>
        <taxon>Vertebrata</taxon>
        <taxon>Euteleostomi</taxon>
        <taxon>Actinopterygii</taxon>
        <taxon>Chondrostei</taxon>
        <taxon>Acipenseriformes</taxon>
        <taxon>Acipenseridae</taxon>
        <taxon>Acipenser</taxon>
    </lineage>
</organism>
<accession>A0A444TXH3</accession>
<evidence type="ECO:0000313" key="3">
    <source>
        <dbReference type="Proteomes" id="UP000289886"/>
    </source>
</evidence>
<comment type="caution">
    <text evidence="2">The sequence shown here is derived from an EMBL/GenBank/DDBJ whole genome shotgun (WGS) entry which is preliminary data.</text>
</comment>
<dbReference type="InterPro" id="IPR019401">
    <property type="entry name" value="Znf_CHCC"/>
</dbReference>
<keyword evidence="3" id="KW-1185">Reference proteome</keyword>